<name>A0A0A1UP64_9HYPO</name>
<dbReference type="HOGENOM" id="CLU_040048_0_0_1"/>
<accession>A0A0A1UP64</accession>
<dbReference type="AlphaFoldDB" id="A0A0A1UP64"/>
<evidence type="ECO:0000313" key="3">
    <source>
        <dbReference type="Proteomes" id="UP000030151"/>
    </source>
</evidence>
<sequence>MSGHSLEPEELISRLSHRPSHLIRAMIKMPDANAAAPSRRVRADRVSSLGALDRLPPEIMSMVLGMLDIQSNVHFAAVSCRASAFVQSQRAYRDLVAIAPQALAALPKVGLLGLHSITKLHGALRTQRCAACTEYGPFLFLPTGERCCWECLRYHPSFRMVLPREAKRYFGLGERHLKQLPTLHVIPGRYGISPNVAPENCRLVSAKLARALGLTLHGSAEKLSQALARTCKSAGLLATGRYFQSEPEVPPGQDSLLLPCQGNIPPDKFFGMASIPFPSLSKSGRIEQGLWCRGCETVLRLHDSLRLPSEVLVAVVPGSLEPMRVLLGLERRARSRESFLHHVRHCYGARQMVPELAAGME</sequence>
<comment type="caution">
    <text evidence="2">The sequence shown here is derived from an EMBL/GenBank/DDBJ whole genome shotgun (WGS) entry which is preliminary data.</text>
</comment>
<dbReference type="InterPro" id="IPR001810">
    <property type="entry name" value="F-box_dom"/>
</dbReference>
<dbReference type="SUPFAM" id="SSF81383">
    <property type="entry name" value="F-box domain"/>
    <property type="match status" value="1"/>
</dbReference>
<feature type="domain" description="F-box" evidence="1">
    <location>
        <begin position="49"/>
        <end position="95"/>
    </location>
</feature>
<dbReference type="Proteomes" id="UP000030151">
    <property type="component" value="Unassembled WGS sequence"/>
</dbReference>
<gene>
    <name evidence="2" type="ORF">X797_010336</name>
</gene>
<dbReference type="PROSITE" id="PS50181">
    <property type="entry name" value="FBOX"/>
    <property type="match status" value="1"/>
</dbReference>
<dbReference type="EMBL" id="JELW01000048">
    <property type="protein sequence ID" value="EXU96525.1"/>
    <property type="molecule type" value="Genomic_DNA"/>
</dbReference>
<evidence type="ECO:0000313" key="2">
    <source>
        <dbReference type="EMBL" id="EXU96525.1"/>
    </source>
</evidence>
<reference evidence="2 3" key="1">
    <citation type="submission" date="2014-02" db="EMBL/GenBank/DDBJ databases">
        <title>The genome sequence of the entomopathogenic fungus Metarhizium robertsii ARSEF 2575.</title>
        <authorList>
            <person name="Giuliano Garisto Donzelli B."/>
            <person name="Roe B.A."/>
            <person name="Macmil S.L."/>
            <person name="Krasnoff S.B."/>
            <person name="Gibson D.M."/>
        </authorList>
    </citation>
    <scope>NUCLEOTIDE SEQUENCE [LARGE SCALE GENOMIC DNA]</scope>
    <source>
        <strain evidence="2 3">ARSEF 2575</strain>
    </source>
</reference>
<organism evidence="2 3">
    <name type="scientific">Metarhizium robertsii</name>
    <dbReference type="NCBI Taxonomy" id="568076"/>
    <lineage>
        <taxon>Eukaryota</taxon>
        <taxon>Fungi</taxon>
        <taxon>Dikarya</taxon>
        <taxon>Ascomycota</taxon>
        <taxon>Pezizomycotina</taxon>
        <taxon>Sordariomycetes</taxon>
        <taxon>Hypocreomycetidae</taxon>
        <taxon>Hypocreales</taxon>
        <taxon>Clavicipitaceae</taxon>
        <taxon>Metarhizium</taxon>
    </lineage>
</organism>
<proteinExistence type="predicted"/>
<protein>
    <recommendedName>
        <fullName evidence="1">F-box domain-containing protein</fullName>
    </recommendedName>
</protein>
<dbReference type="InterPro" id="IPR036047">
    <property type="entry name" value="F-box-like_dom_sf"/>
</dbReference>
<evidence type="ECO:0000259" key="1">
    <source>
        <dbReference type="PROSITE" id="PS50181"/>
    </source>
</evidence>